<dbReference type="RefSeq" id="WP_012498801.1">
    <property type="nucleotide sequence ID" value="NC_011026.1"/>
</dbReference>
<sequence length="89" mass="10711">MTKSEHELFEAWFQEYKLDLYDIVRPALEPLNRNKARYLLFREIDKMHSNVAVSLMNRFNGMYFFSHVLDRLIEEVKNNTIGLNMNLEV</sequence>
<dbReference type="OrthoDB" id="598157at2"/>
<evidence type="ECO:0000313" key="2">
    <source>
        <dbReference type="Proteomes" id="UP000001208"/>
    </source>
</evidence>
<protein>
    <submittedName>
        <fullName evidence="1">Uncharacterized protein</fullName>
    </submittedName>
</protein>
<evidence type="ECO:0000313" key="1">
    <source>
        <dbReference type="EMBL" id="ACF12717.1"/>
    </source>
</evidence>
<dbReference type="KEGG" id="cts:Ctha_0246"/>
<name>B3QTH1_CHLT3</name>
<proteinExistence type="predicted"/>
<dbReference type="AlphaFoldDB" id="B3QTH1"/>
<keyword evidence="2" id="KW-1185">Reference proteome</keyword>
<dbReference type="Proteomes" id="UP000001208">
    <property type="component" value="Chromosome"/>
</dbReference>
<accession>B3QTH1</accession>
<dbReference type="eggNOG" id="ENOG50345FX">
    <property type="taxonomic scope" value="Bacteria"/>
</dbReference>
<gene>
    <name evidence="1" type="ordered locus">Ctha_0246</name>
</gene>
<dbReference type="HOGENOM" id="CLU_2452172_0_0_10"/>
<organism evidence="1 2">
    <name type="scientific">Chloroherpeton thalassium (strain ATCC 35110 / GB-78)</name>
    <dbReference type="NCBI Taxonomy" id="517418"/>
    <lineage>
        <taxon>Bacteria</taxon>
        <taxon>Pseudomonadati</taxon>
        <taxon>Chlorobiota</taxon>
        <taxon>Chlorobiia</taxon>
        <taxon>Chlorobiales</taxon>
        <taxon>Chloroherpetonaceae</taxon>
        <taxon>Chloroherpeton</taxon>
    </lineage>
</organism>
<dbReference type="EMBL" id="CP001100">
    <property type="protein sequence ID" value="ACF12717.1"/>
    <property type="molecule type" value="Genomic_DNA"/>
</dbReference>
<reference evidence="1 2" key="1">
    <citation type="submission" date="2008-06" db="EMBL/GenBank/DDBJ databases">
        <title>Complete sequence of Chloroherpeton thalassium ATCC 35110.</title>
        <authorList>
            <consortium name="US DOE Joint Genome Institute"/>
            <person name="Lucas S."/>
            <person name="Copeland A."/>
            <person name="Lapidus A."/>
            <person name="Glavina del Rio T."/>
            <person name="Dalin E."/>
            <person name="Tice H."/>
            <person name="Bruce D."/>
            <person name="Goodwin L."/>
            <person name="Pitluck S."/>
            <person name="Schmutz J."/>
            <person name="Larimer F."/>
            <person name="Land M."/>
            <person name="Hauser L."/>
            <person name="Kyrpides N."/>
            <person name="Mikhailova N."/>
            <person name="Liu Z."/>
            <person name="Li T."/>
            <person name="Zhao F."/>
            <person name="Overmann J."/>
            <person name="Bryant D.A."/>
            <person name="Richardson P."/>
        </authorList>
    </citation>
    <scope>NUCLEOTIDE SEQUENCE [LARGE SCALE GENOMIC DNA]</scope>
    <source>
        <strain evidence="2">ATCC 35110 / GB-78</strain>
    </source>
</reference>